<name>A0A6C0DDV3_9ZZZZ</name>
<feature type="compositionally biased region" description="Polar residues" evidence="2">
    <location>
        <begin position="56"/>
        <end position="72"/>
    </location>
</feature>
<feature type="compositionally biased region" description="Basic residues" evidence="2">
    <location>
        <begin position="224"/>
        <end position="234"/>
    </location>
</feature>
<proteinExistence type="predicted"/>
<evidence type="ECO:0000256" key="2">
    <source>
        <dbReference type="SAM" id="MobiDB-lite"/>
    </source>
</evidence>
<dbReference type="AlphaFoldDB" id="A0A6C0DDV3"/>
<evidence type="ECO:0000256" key="1">
    <source>
        <dbReference type="SAM" id="Coils"/>
    </source>
</evidence>
<evidence type="ECO:0000313" key="3">
    <source>
        <dbReference type="EMBL" id="QHT14687.1"/>
    </source>
</evidence>
<feature type="region of interest" description="Disordered" evidence="2">
    <location>
        <begin position="214"/>
        <end position="234"/>
    </location>
</feature>
<sequence length="234" mass="26023">MGGQTSKQSKSSNYAITQEKYNFLKSNQSKLTNNQKASLKAPANRRFQYKNGEIVNTNHPSMRYNSHNTGRVNGNGKAVKLYSLRPGYTNKNFNKNHMQMNIGEANRKLTMLKDQYSNNQNAKDEIDRVLSELNTIKKLPVSEEEKRRKVAQLAGIETKLAQNDKFKQSTRGIIWNGAKTVASTTGTVLGLIVNILFAAAQGSGNPGRIHVATQMGPNPARIGGTKKRSQTKKR</sequence>
<feature type="coiled-coil region" evidence="1">
    <location>
        <begin position="112"/>
        <end position="139"/>
    </location>
</feature>
<dbReference type="EMBL" id="MN739588">
    <property type="protein sequence ID" value="QHT14687.1"/>
    <property type="molecule type" value="Genomic_DNA"/>
</dbReference>
<keyword evidence="1" id="KW-0175">Coiled coil</keyword>
<protein>
    <submittedName>
        <fullName evidence="3">Uncharacterized protein</fullName>
    </submittedName>
</protein>
<feature type="region of interest" description="Disordered" evidence="2">
    <location>
        <begin position="56"/>
        <end position="75"/>
    </location>
</feature>
<organism evidence="3">
    <name type="scientific">viral metagenome</name>
    <dbReference type="NCBI Taxonomy" id="1070528"/>
    <lineage>
        <taxon>unclassified sequences</taxon>
        <taxon>metagenomes</taxon>
        <taxon>organismal metagenomes</taxon>
    </lineage>
</organism>
<accession>A0A6C0DDV3</accession>
<reference evidence="3" key="1">
    <citation type="journal article" date="2020" name="Nature">
        <title>Giant virus diversity and host interactions through global metagenomics.</title>
        <authorList>
            <person name="Schulz F."/>
            <person name="Roux S."/>
            <person name="Paez-Espino D."/>
            <person name="Jungbluth S."/>
            <person name="Walsh D.A."/>
            <person name="Denef V.J."/>
            <person name="McMahon K.D."/>
            <person name="Konstantinidis K.T."/>
            <person name="Eloe-Fadrosh E.A."/>
            <person name="Kyrpides N.C."/>
            <person name="Woyke T."/>
        </authorList>
    </citation>
    <scope>NUCLEOTIDE SEQUENCE</scope>
    <source>
        <strain evidence="3">GVMAG-M-3300023174-141</strain>
    </source>
</reference>